<proteinExistence type="predicted"/>
<dbReference type="Proteomes" id="UP000719500">
    <property type="component" value="Unassembled WGS sequence"/>
</dbReference>
<keyword evidence="3" id="KW-1185">Reference proteome</keyword>
<organism evidence="2 3">
    <name type="scientific">Oscillibacter valericigenes</name>
    <dbReference type="NCBI Taxonomy" id="351091"/>
    <lineage>
        <taxon>Bacteria</taxon>
        <taxon>Bacillati</taxon>
        <taxon>Bacillota</taxon>
        <taxon>Clostridia</taxon>
        <taxon>Eubacteriales</taxon>
        <taxon>Oscillospiraceae</taxon>
        <taxon>Oscillibacter</taxon>
    </lineage>
</organism>
<evidence type="ECO:0000313" key="2">
    <source>
        <dbReference type="EMBL" id="MBM6851076.1"/>
    </source>
</evidence>
<evidence type="ECO:0000313" key="3">
    <source>
        <dbReference type="Proteomes" id="UP000719500"/>
    </source>
</evidence>
<comment type="caution">
    <text evidence="2">The sequence shown here is derived from an EMBL/GenBank/DDBJ whole genome shotgun (WGS) entry which is preliminary data.</text>
</comment>
<protein>
    <submittedName>
        <fullName evidence="2">Uncharacterized protein</fullName>
    </submittedName>
</protein>
<name>A0ABS2FVH3_9FIRM</name>
<dbReference type="RefSeq" id="WP_204803671.1">
    <property type="nucleotide sequence ID" value="NZ_JACSNX010000006.1"/>
</dbReference>
<sequence length="90" mass="10452">MHKHRKISEKSLENLRPFGTLPPEEQKEIARLGGIASGEKRRYMADLRSAMIEQLAGVQLAEETRAEYRAAVLRVVRAERKKKKRRIVRN</sequence>
<accession>A0ABS2FVH3</accession>
<feature type="region of interest" description="Disordered" evidence="1">
    <location>
        <begin position="1"/>
        <end position="21"/>
    </location>
</feature>
<evidence type="ECO:0000256" key="1">
    <source>
        <dbReference type="SAM" id="MobiDB-lite"/>
    </source>
</evidence>
<dbReference type="EMBL" id="JACSNX010000006">
    <property type="protein sequence ID" value="MBM6851076.1"/>
    <property type="molecule type" value="Genomic_DNA"/>
</dbReference>
<reference evidence="2 3" key="1">
    <citation type="journal article" date="2021" name="Sci. Rep.">
        <title>The distribution of antibiotic resistance genes in chicken gut microbiota commensals.</title>
        <authorList>
            <person name="Juricova H."/>
            <person name="Matiasovicova J."/>
            <person name="Kubasova T."/>
            <person name="Cejkova D."/>
            <person name="Rychlik I."/>
        </authorList>
    </citation>
    <scope>NUCLEOTIDE SEQUENCE [LARGE SCALE GENOMIC DNA]</scope>
    <source>
        <strain evidence="2 3">An411</strain>
    </source>
</reference>
<gene>
    <name evidence="2" type="ORF">H9X91_06430</name>
</gene>